<evidence type="ECO:0000256" key="3">
    <source>
        <dbReference type="ARBA" id="ARBA00022777"/>
    </source>
</evidence>
<reference evidence="7 8" key="1">
    <citation type="submission" date="2019-01" db="EMBL/GenBank/DDBJ databases">
        <title>A draft genome assembly of the solar-powered sea slug Elysia chlorotica.</title>
        <authorList>
            <person name="Cai H."/>
            <person name="Li Q."/>
            <person name="Fang X."/>
            <person name="Li J."/>
            <person name="Curtis N.E."/>
            <person name="Altenburger A."/>
            <person name="Shibata T."/>
            <person name="Feng M."/>
            <person name="Maeda T."/>
            <person name="Schwartz J.A."/>
            <person name="Shigenobu S."/>
            <person name="Lundholm N."/>
            <person name="Nishiyama T."/>
            <person name="Yang H."/>
            <person name="Hasebe M."/>
            <person name="Li S."/>
            <person name="Pierce S.K."/>
            <person name="Wang J."/>
        </authorList>
    </citation>
    <scope>NUCLEOTIDE SEQUENCE [LARGE SCALE GENOMIC DNA]</scope>
    <source>
        <strain evidence="7">EC2010</strain>
        <tissue evidence="7">Whole organism of an adult</tissue>
    </source>
</reference>
<dbReference type="InterPro" id="IPR000719">
    <property type="entry name" value="Prot_kinase_dom"/>
</dbReference>
<evidence type="ECO:0000256" key="1">
    <source>
        <dbReference type="ARBA" id="ARBA00022679"/>
    </source>
</evidence>
<dbReference type="PROSITE" id="PS00107">
    <property type="entry name" value="PROTEIN_KINASE_ATP"/>
    <property type="match status" value="1"/>
</dbReference>
<organism evidence="7 8">
    <name type="scientific">Elysia chlorotica</name>
    <name type="common">Eastern emerald elysia</name>
    <name type="synonym">Sea slug</name>
    <dbReference type="NCBI Taxonomy" id="188477"/>
    <lineage>
        <taxon>Eukaryota</taxon>
        <taxon>Metazoa</taxon>
        <taxon>Spiralia</taxon>
        <taxon>Lophotrochozoa</taxon>
        <taxon>Mollusca</taxon>
        <taxon>Gastropoda</taxon>
        <taxon>Heterobranchia</taxon>
        <taxon>Euthyneura</taxon>
        <taxon>Panpulmonata</taxon>
        <taxon>Sacoglossa</taxon>
        <taxon>Placobranchoidea</taxon>
        <taxon>Plakobranchidae</taxon>
        <taxon>Elysia</taxon>
    </lineage>
</organism>
<evidence type="ECO:0000313" key="8">
    <source>
        <dbReference type="Proteomes" id="UP000271974"/>
    </source>
</evidence>
<dbReference type="Pfam" id="PF00069">
    <property type="entry name" value="Pkinase"/>
    <property type="match status" value="1"/>
</dbReference>
<dbReference type="STRING" id="188477.A0A433SKN3"/>
<proteinExistence type="predicted"/>
<keyword evidence="2 5" id="KW-0547">Nucleotide-binding</keyword>
<sequence length="615" mass="69850">MGLLRRKPTFYPRAKFYSRPPLTLRLILPTGQRYPLLLHENDVIHYVDSAKQFVRIGHGAFADVYLGELRNTGSRVAIKSFRDSDLAEIMEEVRIHRYVEEIGIRTPSLVGLLPSGPLSANVSLVYEYIPHSETVSDWKRKKPSFTKAQWVYICLEIALNLQQLHDKEVLHNDLHTGNILVQKPVSSARSSLCSCGTRLPNVFVSDFGSATYRHGRVITSTDETLGSYPFLAPELEGYTLAPLDTRQLPTTDVIRLAKINSSQERVIIKQFYDSDFESIRREACRTQHVSRLGAAPGIVGILLVDGNMSEAAFVQERFGRGVTLDRFAALTQAVEWDKAAIKRAISGTPRGNTVPSNSTNKSYHCLLREYFLILARAHPSYQSCHKKTYRHIAIENILVEVANMVDTVHRSGFLINNLHSGNILLGFEGGEIRAQFVDLGRVTPLLEGFQPCDTHQDTSLFSYLAPELVSNNEVSTISTDIYSLCILILDNLYPYFHMYHFDVAKSVKYIHKKHHNLQGQAFKPKEKCRNRLQDALMYMAGHSRGIKSLSRPRCSIRKCYIKSKHVTKRKKRSYGVTEDSDVGYHKLVKLQEQLLRCIYGQSWARPTIKELLENL</sequence>
<dbReference type="PANTHER" id="PTHR44329:SF288">
    <property type="entry name" value="MITOGEN-ACTIVATED PROTEIN KINASE KINASE KINASE 20"/>
    <property type="match status" value="1"/>
</dbReference>
<dbReference type="AlphaFoldDB" id="A0A433SKN3"/>
<feature type="binding site" evidence="5">
    <location>
        <position position="79"/>
    </location>
    <ligand>
        <name>ATP</name>
        <dbReference type="ChEBI" id="CHEBI:30616"/>
    </ligand>
</feature>
<keyword evidence="3" id="KW-0418">Kinase</keyword>
<dbReference type="InterPro" id="IPR011009">
    <property type="entry name" value="Kinase-like_dom_sf"/>
</dbReference>
<protein>
    <recommendedName>
        <fullName evidence="6">Protein kinase domain-containing protein</fullName>
    </recommendedName>
</protein>
<name>A0A433SKN3_ELYCH</name>
<dbReference type="Proteomes" id="UP000271974">
    <property type="component" value="Unassembled WGS sequence"/>
</dbReference>
<dbReference type="PROSITE" id="PS50011">
    <property type="entry name" value="PROTEIN_KINASE_DOM"/>
    <property type="match status" value="1"/>
</dbReference>
<keyword evidence="4 5" id="KW-0067">ATP-binding</keyword>
<evidence type="ECO:0000256" key="5">
    <source>
        <dbReference type="PROSITE-ProRule" id="PRU10141"/>
    </source>
</evidence>
<dbReference type="InterPro" id="IPR051681">
    <property type="entry name" value="Ser/Thr_Kinases-Pseudokinases"/>
</dbReference>
<evidence type="ECO:0000259" key="6">
    <source>
        <dbReference type="PROSITE" id="PS50011"/>
    </source>
</evidence>
<dbReference type="InterPro" id="IPR017441">
    <property type="entry name" value="Protein_kinase_ATP_BS"/>
</dbReference>
<evidence type="ECO:0000256" key="4">
    <source>
        <dbReference type="ARBA" id="ARBA00022840"/>
    </source>
</evidence>
<dbReference type="OrthoDB" id="6097776at2759"/>
<dbReference type="PANTHER" id="PTHR44329">
    <property type="entry name" value="SERINE/THREONINE-PROTEIN KINASE TNNI3K-RELATED"/>
    <property type="match status" value="1"/>
</dbReference>
<gene>
    <name evidence="7" type="ORF">EGW08_022552</name>
</gene>
<dbReference type="GO" id="GO:0004674">
    <property type="term" value="F:protein serine/threonine kinase activity"/>
    <property type="evidence" value="ECO:0007669"/>
    <property type="project" value="TreeGrafter"/>
</dbReference>
<evidence type="ECO:0000313" key="7">
    <source>
        <dbReference type="EMBL" id="RUS69686.1"/>
    </source>
</evidence>
<accession>A0A433SKN3</accession>
<evidence type="ECO:0000256" key="2">
    <source>
        <dbReference type="ARBA" id="ARBA00022741"/>
    </source>
</evidence>
<dbReference type="Gene3D" id="1.10.510.10">
    <property type="entry name" value="Transferase(Phosphotransferase) domain 1"/>
    <property type="match status" value="2"/>
</dbReference>
<dbReference type="GO" id="GO:0005524">
    <property type="term" value="F:ATP binding"/>
    <property type="evidence" value="ECO:0007669"/>
    <property type="project" value="UniProtKB-UniRule"/>
</dbReference>
<dbReference type="SUPFAM" id="SSF56112">
    <property type="entry name" value="Protein kinase-like (PK-like)"/>
    <property type="match status" value="2"/>
</dbReference>
<comment type="caution">
    <text evidence="7">The sequence shown here is derived from an EMBL/GenBank/DDBJ whole genome shotgun (WGS) entry which is preliminary data.</text>
</comment>
<keyword evidence="1" id="KW-0808">Transferase</keyword>
<keyword evidence="8" id="KW-1185">Reference proteome</keyword>
<feature type="domain" description="Protein kinase" evidence="6">
    <location>
        <begin position="50"/>
        <end position="394"/>
    </location>
</feature>
<dbReference type="EMBL" id="RQTK01001605">
    <property type="protein sequence ID" value="RUS69686.1"/>
    <property type="molecule type" value="Genomic_DNA"/>
</dbReference>